<sequence>MTWLRGGEENERARLEDGNTRVHPRMRTAQVGAVVAVAGLLGVVATTAGQNAEERGVDEAAQSVAAPNQPAPEQAPAPLKAQEQPKQLPASPEDGGPAKGIDVSNHNGPIDWQQVADSGQNFTFVLSTDGTDFTNPMYKEQYQGAKDAGMIAGAYHFARPDDSSAAEQANRMLEVADYQKDGQTLPPVLDLEVDPSGGGCYGMNVDQMTQWTTEFNDVVKDKTGKEPIIYANPSFWEQCMGGTDKFSDQPLWLAAYEVDQPSVPDGFPTWKFWQYTDSGSVPGISGDTDLNHFQGTLGELKKLAQG</sequence>
<comment type="function">
    <text evidence="11">This enzyme has both lysozyme (acetylmuramidase) and diacetylmuramidase activities.</text>
</comment>
<feature type="region of interest" description="Disordered" evidence="12">
    <location>
        <begin position="1"/>
        <end position="23"/>
    </location>
</feature>
<evidence type="ECO:0000256" key="9">
    <source>
        <dbReference type="ARBA" id="ARBA00023157"/>
    </source>
</evidence>
<name>A0A5Q3QD51_9PSEU</name>
<reference evidence="14" key="1">
    <citation type="submission" date="2019-11" db="EMBL/GenBank/DDBJ databases">
        <title>The complete genome sequence of Saccharopolyspora sp. E2A.</title>
        <authorList>
            <person name="Zhang G."/>
        </authorList>
    </citation>
    <scope>NUCLEOTIDE SEQUENCE [LARGE SCALE GENOMIC DNA]</scope>
    <source>
        <strain evidence="14">E2A</strain>
    </source>
</reference>
<feature type="compositionally biased region" description="Basic and acidic residues" evidence="12">
    <location>
        <begin position="1"/>
        <end position="20"/>
    </location>
</feature>
<evidence type="ECO:0000256" key="5">
    <source>
        <dbReference type="ARBA" id="ARBA00022525"/>
    </source>
</evidence>
<dbReference type="PANTHER" id="PTHR34135">
    <property type="entry name" value="LYSOZYME"/>
    <property type="match status" value="1"/>
</dbReference>
<dbReference type="PANTHER" id="PTHR34135:SF2">
    <property type="entry name" value="LYSOZYME"/>
    <property type="match status" value="1"/>
</dbReference>
<evidence type="ECO:0000256" key="2">
    <source>
        <dbReference type="ARBA" id="ARBA00004613"/>
    </source>
</evidence>
<accession>A0A5Q3QD51</accession>
<dbReference type="InterPro" id="IPR017853">
    <property type="entry name" value="GH"/>
</dbReference>
<dbReference type="GO" id="GO:0031640">
    <property type="term" value="P:killing of cells of another organism"/>
    <property type="evidence" value="ECO:0007669"/>
    <property type="project" value="UniProtKB-KW"/>
</dbReference>
<dbReference type="GO" id="GO:0003796">
    <property type="term" value="F:lysozyme activity"/>
    <property type="evidence" value="ECO:0007669"/>
    <property type="project" value="UniProtKB-EC"/>
</dbReference>
<evidence type="ECO:0000256" key="6">
    <source>
        <dbReference type="ARBA" id="ARBA00022529"/>
    </source>
</evidence>
<keyword evidence="5" id="KW-0964">Secreted</keyword>
<keyword evidence="14" id="KW-1185">Reference proteome</keyword>
<keyword evidence="9" id="KW-1015">Disulfide bond</keyword>
<dbReference type="GO" id="GO:0016998">
    <property type="term" value="P:cell wall macromolecule catabolic process"/>
    <property type="evidence" value="ECO:0007669"/>
    <property type="project" value="InterPro"/>
</dbReference>
<evidence type="ECO:0000256" key="3">
    <source>
        <dbReference type="ARBA" id="ARBA00010646"/>
    </source>
</evidence>
<keyword evidence="10" id="KW-0326">Glycosidase</keyword>
<dbReference type="PROSITE" id="PS51904">
    <property type="entry name" value="GLYCOSYL_HYDROL_F25_2"/>
    <property type="match status" value="1"/>
</dbReference>
<dbReference type="KEGG" id="sace:GIY23_14810"/>
<keyword evidence="7" id="KW-0081">Bacteriolytic enzyme</keyword>
<dbReference type="FunFam" id="3.20.20.80:FF:000060">
    <property type="entry name" value="Lysozyme M1"/>
    <property type="match status" value="1"/>
</dbReference>
<dbReference type="GO" id="GO:0042742">
    <property type="term" value="P:defense response to bacterium"/>
    <property type="evidence" value="ECO:0007669"/>
    <property type="project" value="UniProtKB-KW"/>
</dbReference>
<organism evidence="13 14">
    <name type="scientific">Allosaccharopolyspora coralli</name>
    <dbReference type="NCBI Taxonomy" id="2665642"/>
    <lineage>
        <taxon>Bacteria</taxon>
        <taxon>Bacillati</taxon>
        <taxon>Actinomycetota</taxon>
        <taxon>Actinomycetes</taxon>
        <taxon>Pseudonocardiales</taxon>
        <taxon>Pseudonocardiaceae</taxon>
        <taxon>Allosaccharopolyspora</taxon>
    </lineage>
</organism>
<evidence type="ECO:0000256" key="10">
    <source>
        <dbReference type="ARBA" id="ARBA00023295"/>
    </source>
</evidence>
<dbReference type="EC" id="3.2.1.17" evidence="4"/>
<evidence type="ECO:0000256" key="7">
    <source>
        <dbReference type="ARBA" id="ARBA00022638"/>
    </source>
</evidence>
<dbReference type="InterPro" id="IPR018077">
    <property type="entry name" value="Glyco_hydro_fam25_subgr"/>
</dbReference>
<dbReference type="GO" id="GO:0005576">
    <property type="term" value="C:extracellular region"/>
    <property type="evidence" value="ECO:0007669"/>
    <property type="project" value="UniProtKB-SubCell"/>
</dbReference>
<feature type="compositionally biased region" description="Low complexity" evidence="12">
    <location>
        <begin position="76"/>
        <end position="87"/>
    </location>
</feature>
<comment type="similarity">
    <text evidence="3">Belongs to the glycosyl hydrolase 25 family.</text>
</comment>
<keyword evidence="8 13" id="KW-0378">Hydrolase</keyword>
<evidence type="ECO:0000313" key="14">
    <source>
        <dbReference type="Proteomes" id="UP000371041"/>
    </source>
</evidence>
<dbReference type="GO" id="GO:0009253">
    <property type="term" value="P:peptidoglycan catabolic process"/>
    <property type="evidence" value="ECO:0007669"/>
    <property type="project" value="InterPro"/>
</dbReference>
<keyword evidence="6" id="KW-0929">Antimicrobial</keyword>
<comment type="subcellular location">
    <subcellularLocation>
        <location evidence="2">Secreted</location>
    </subcellularLocation>
</comment>
<evidence type="ECO:0000256" key="1">
    <source>
        <dbReference type="ARBA" id="ARBA00000632"/>
    </source>
</evidence>
<dbReference type="GO" id="GO:0016052">
    <property type="term" value="P:carbohydrate catabolic process"/>
    <property type="evidence" value="ECO:0007669"/>
    <property type="project" value="TreeGrafter"/>
</dbReference>
<dbReference type="Proteomes" id="UP000371041">
    <property type="component" value="Chromosome"/>
</dbReference>
<dbReference type="Pfam" id="PF01183">
    <property type="entry name" value="Glyco_hydro_25"/>
    <property type="match status" value="1"/>
</dbReference>
<evidence type="ECO:0000256" key="12">
    <source>
        <dbReference type="SAM" id="MobiDB-lite"/>
    </source>
</evidence>
<dbReference type="EMBL" id="CP045929">
    <property type="protein sequence ID" value="QGK72303.1"/>
    <property type="molecule type" value="Genomic_DNA"/>
</dbReference>
<evidence type="ECO:0000256" key="8">
    <source>
        <dbReference type="ARBA" id="ARBA00022801"/>
    </source>
</evidence>
<evidence type="ECO:0000256" key="4">
    <source>
        <dbReference type="ARBA" id="ARBA00012732"/>
    </source>
</evidence>
<gene>
    <name evidence="13" type="ORF">GIY23_14810</name>
</gene>
<dbReference type="AlphaFoldDB" id="A0A5Q3QD51"/>
<dbReference type="SUPFAM" id="SSF51445">
    <property type="entry name" value="(Trans)glycosidases"/>
    <property type="match status" value="1"/>
</dbReference>
<protein>
    <recommendedName>
        <fullName evidence="4">lysozyme</fullName>
        <ecNumber evidence="4">3.2.1.17</ecNumber>
    </recommendedName>
</protein>
<dbReference type="Gene3D" id="3.20.20.80">
    <property type="entry name" value="Glycosidases"/>
    <property type="match status" value="1"/>
</dbReference>
<dbReference type="SMART" id="SM00641">
    <property type="entry name" value="Glyco_25"/>
    <property type="match status" value="1"/>
</dbReference>
<evidence type="ECO:0000256" key="11">
    <source>
        <dbReference type="ARBA" id="ARBA00055588"/>
    </source>
</evidence>
<feature type="region of interest" description="Disordered" evidence="12">
    <location>
        <begin position="51"/>
        <end position="111"/>
    </location>
</feature>
<proteinExistence type="inferred from homology"/>
<dbReference type="InterPro" id="IPR002053">
    <property type="entry name" value="Glyco_hydro_25"/>
</dbReference>
<evidence type="ECO:0000313" key="13">
    <source>
        <dbReference type="EMBL" id="QGK72303.1"/>
    </source>
</evidence>
<comment type="catalytic activity">
    <reaction evidence="1">
        <text>Hydrolysis of (1-&gt;4)-beta-linkages between N-acetylmuramic acid and N-acetyl-D-glucosamine residues in a peptidoglycan and between N-acetyl-D-glucosamine residues in chitodextrins.</text>
        <dbReference type="EC" id="3.2.1.17"/>
    </reaction>
</comment>